<keyword evidence="1" id="KW-1133">Transmembrane helix</keyword>
<keyword evidence="1" id="KW-0812">Transmembrane</keyword>
<accession>A0A2V3IWZ9</accession>
<evidence type="ECO:0000256" key="1">
    <source>
        <dbReference type="SAM" id="Phobius"/>
    </source>
</evidence>
<dbReference type="Proteomes" id="UP000247409">
    <property type="component" value="Unassembled WGS sequence"/>
</dbReference>
<dbReference type="EMBL" id="NBIV01000034">
    <property type="protein sequence ID" value="PXF46684.1"/>
    <property type="molecule type" value="Genomic_DNA"/>
</dbReference>
<proteinExistence type="predicted"/>
<feature type="transmembrane region" description="Helical" evidence="1">
    <location>
        <begin position="20"/>
        <end position="41"/>
    </location>
</feature>
<evidence type="ECO:0000313" key="2">
    <source>
        <dbReference type="EMBL" id="PXF46684.1"/>
    </source>
</evidence>
<protein>
    <recommendedName>
        <fullName evidence="4">Defect at low temperature protein 1</fullName>
    </recommendedName>
</protein>
<comment type="caution">
    <text evidence="2">The sequence shown here is derived from an EMBL/GenBank/DDBJ whole genome shotgun (WGS) entry which is preliminary data.</text>
</comment>
<keyword evidence="1" id="KW-0472">Membrane</keyword>
<reference evidence="2 3" key="1">
    <citation type="journal article" date="2018" name="Mol. Biol. Evol.">
        <title>Analysis of the draft genome of the red seaweed Gracilariopsis chorda provides insights into genome size evolution in Rhodophyta.</title>
        <authorList>
            <person name="Lee J."/>
            <person name="Yang E.C."/>
            <person name="Graf L."/>
            <person name="Yang J.H."/>
            <person name="Qiu H."/>
            <person name="Zel Zion U."/>
            <person name="Chan C.X."/>
            <person name="Stephens T.G."/>
            <person name="Weber A.P.M."/>
            <person name="Boo G.H."/>
            <person name="Boo S.M."/>
            <person name="Kim K.M."/>
            <person name="Shin Y."/>
            <person name="Jung M."/>
            <person name="Lee S.J."/>
            <person name="Yim H.S."/>
            <person name="Lee J.H."/>
            <person name="Bhattacharya D."/>
            <person name="Yoon H.S."/>
        </authorList>
    </citation>
    <scope>NUCLEOTIDE SEQUENCE [LARGE SCALE GENOMIC DNA]</scope>
    <source>
        <strain evidence="2 3">SKKU-2015</strain>
        <tissue evidence="2">Whole body</tissue>
    </source>
</reference>
<dbReference type="AlphaFoldDB" id="A0A2V3IWZ9"/>
<organism evidence="2 3">
    <name type="scientific">Gracilariopsis chorda</name>
    <dbReference type="NCBI Taxonomy" id="448386"/>
    <lineage>
        <taxon>Eukaryota</taxon>
        <taxon>Rhodophyta</taxon>
        <taxon>Florideophyceae</taxon>
        <taxon>Rhodymeniophycidae</taxon>
        <taxon>Gracilariales</taxon>
        <taxon>Gracilariaceae</taxon>
        <taxon>Gracilariopsis</taxon>
    </lineage>
</organism>
<gene>
    <name evidence="2" type="ORF">BWQ96_03510</name>
</gene>
<evidence type="ECO:0000313" key="3">
    <source>
        <dbReference type="Proteomes" id="UP000247409"/>
    </source>
</evidence>
<dbReference type="OrthoDB" id="337038at2759"/>
<sequence length="214" mass="24195">MSMDNDARGVDVFERLGEEQWAAGVGALMLLVCVLVLNCVVKRRRWKALQEVRSELVSADFLTLRDLPRHAFQLVADEAQSERQTRVVPAWKTECGWGAPGSDYDGVHFKTFIGSSLHIIEHYALRRHRSLSASGRAHGGDGDIRKSQLACDVKEYLERLHAHTDGELDSDLCAQYLAFYTQARTPGRECSQQEFRSFLGVLQEILRRVQRPAP</sequence>
<keyword evidence="3" id="KW-1185">Reference proteome</keyword>
<name>A0A2V3IWZ9_9FLOR</name>
<evidence type="ECO:0008006" key="4">
    <source>
        <dbReference type="Google" id="ProtNLM"/>
    </source>
</evidence>